<feature type="region of interest" description="Disordered" evidence="1">
    <location>
        <begin position="249"/>
        <end position="272"/>
    </location>
</feature>
<sequence length="534" mass="60266">MAIATARHGASHEDSAAPWIKGGDTCRFVHRECSVNPMFRSEYVRCFPHCCGAHRESTFCGSSITVQCTDHQVMVYGRFEEADDNARMQPHVAIGTILKLSDILGDEKTAASPFGMWMVGASVGNHHYEINKSKLSWHYGWVSSRFNSKTLHRFQVYVFQQTTPQQVRCVAKLASPSFSLCSSRKTRKKAALVIIPTKVEPVASSSSSPPLALVKSEPPAPYVRMLPPPPPIKIEMPSFESFLRHEPTRPRTFSGIDQQEHAPKRLKTNTSVDDLQAVKPSAPASPTPSSSKSALLISDCPKQQRVSRYDYIDRALCLSQIHDVASSIISFASLDGTRWDDLAEATSPLHGFMVRCGEWESISIYECRPRTHDTDDSYDHVLTFCLNAMRHCIRTGMIARLRSFLHSHAASIFKPELLDQAYADFIVFFEQEIESYVFPRKRMQCAEFLAYLRRNLPLELVSQLDASSSSDESSDNEPLGYFELVTQLRQVYQFVKSEEQPVDMMPSFVSRTCVTGRWRRVQAPTQSSASWLFR</sequence>
<dbReference type="EMBL" id="QUSZ01003878">
    <property type="protein sequence ID" value="RHY16782.1"/>
    <property type="molecule type" value="Genomic_DNA"/>
</dbReference>
<name>A0A397BE52_APHAT</name>
<proteinExistence type="predicted"/>
<protein>
    <submittedName>
        <fullName evidence="2">Uncharacterized protein</fullName>
    </submittedName>
</protein>
<evidence type="ECO:0000256" key="1">
    <source>
        <dbReference type="SAM" id="MobiDB-lite"/>
    </source>
</evidence>
<dbReference type="Proteomes" id="UP000265427">
    <property type="component" value="Unassembled WGS sequence"/>
</dbReference>
<evidence type="ECO:0000313" key="2">
    <source>
        <dbReference type="EMBL" id="RHY16782.1"/>
    </source>
</evidence>
<dbReference type="AlphaFoldDB" id="A0A397BE52"/>
<comment type="caution">
    <text evidence="2">The sequence shown here is derived from an EMBL/GenBank/DDBJ whole genome shotgun (WGS) entry which is preliminary data.</text>
</comment>
<accession>A0A397BE52</accession>
<feature type="non-terminal residue" evidence="2">
    <location>
        <position position="534"/>
    </location>
</feature>
<reference evidence="2 3" key="1">
    <citation type="submission" date="2018-08" db="EMBL/GenBank/DDBJ databases">
        <title>Aphanomyces genome sequencing and annotation.</title>
        <authorList>
            <person name="Minardi D."/>
            <person name="Oidtmann B."/>
            <person name="Van Der Giezen M."/>
            <person name="Studholme D.J."/>
        </authorList>
    </citation>
    <scope>NUCLEOTIDE SEQUENCE [LARGE SCALE GENOMIC DNA]</scope>
    <source>
        <strain evidence="2 3">Kv</strain>
    </source>
</reference>
<dbReference type="VEuPathDB" id="FungiDB:H257_00824"/>
<gene>
    <name evidence="2" type="ORF">DYB36_009544</name>
</gene>
<organism evidence="2 3">
    <name type="scientific">Aphanomyces astaci</name>
    <name type="common">Crayfish plague agent</name>
    <dbReference type="NCBI Taxonomy" id="112090"/>
    <lineage>
        <taxon>Eukaryota</taxon>
        <taxon>Sar</taxon>
        <taxon>Stramenopiles</taxon>
        <taxon>Oomycota</taxon>
        <taxon>Saprolegniomycetes</taxon>
        <taxon>Saprolegniales</taxon>
        <taxon>Verrucalvaceae</taxon>
        <taxon>Aphanomyces</taxon>
    </lineage>
</organism>
<evidence type="ECO:0000313" key="3">
    <source>
        <dbReference type="Proteomes" id="UP000265427"/>
    </source>
</evidence>